<sequence length="212" mass="22438">MNNKDFDAFMAISGIEPPKTETKVQAPQPKASDNFFGAPSYRGEDQRDLTEDERRAESTDRSDVDDLTSKQNFSGGVSSIGTGLTITIGISSVAGTSGAGLGLGVGLVGCLIFGTEAATGKKASIVRLGAMTIGTGYAGCQLWNYYAQNSAVGEINHSVELYMVKQPQSSISLGQIATWGIYAVVAIAIIRFLLSPKTRQQKTTSSNNPLNF</sequence>
<organism evidence="3 4">
    <name type="scientific">Brasilonema bromeliae SPC951</name>
    <dbReference type="NCBI Taxonomy" id="385972"/>
    <lineage>
        <taxon>Bacteria</taxon>
        <taxon>Bacillati</taxon>
        <taxon>Cyanobacteriota</taxon>
        <taxon>Cyanophyceae</taxon>
        <taxon>Nostocales</taxon>
        <taxon>Scytonemataceae</taxon>
        <taxon>Brasilonema</taxon>
        <taxon>Bromeliae group (in: Brasilonema)</taxon>
    </lineage>
</organism>
<evidence type="ECO:0000256" key="2">
    <source>
        <dbReference type="SAM" id="Phobius"/>
    </source>
</evidence>
<keyword evidence="4" id="KW-1185">Reference proteome</keyword>
<proteinExistence type="predicted"/>
<comment type="caution">
    <text evidence="3">The sequence shown here is derived from an EMBL/GenBank/DDBJ whole genome shotgun (WGS) entry which is preliminary data.</text>
</comment>
<feature type="transmembrane region" description="Helical" evidence="2">
    <location>
        <begin position="176"/>
        <end position="194"/>
    </location>
</feature>
<protein>
    <submittedName>
        <fullName evidence="3">Uncharacterized protein</fullName>
    </submittedName>
</protein>
<feature type="compositionally biased region" description="Basic and acidic residues" evidence="1">
    <location>
        <begin position="42"/>
        <end position="68"/>
    </location>
</feature>
<reference evidence="3 4" key="1">
    <citation type="submission" date="2018-06" db="EMBL/GenBank/DDBJ databases">
        <title>Comparative genomics of Brasilonema spp. strains.</title>
        <authorList>
            <person name="Alvarenga D.O."/>
            <person name="Fiore M.F."/>
            <person name="Varani A.M."/>
        </authorList>
    </citation>
    <scope>NUCLEOTIDE SEQUENCE [LARGE SCALE GENOMIC DNA]</scope>
    <source>
        <strain evidence="3 4">SPC951</strain>
    </source>
</reference>
<keyword evidence="2" id="KW-0472">Membrane</keyword>
<gene>
    <name evidence="3" type="ORF">DP116_15035</name>
</gene>
<evidence type="ECO:0000313" key="4">
    <source>
        <dbReference type="Proteomes" id="UP000718564"/>
    </source>
</evidence>
<dbReference type="RefSeq" id="WP_169155965.1">
    <property type="nucleotide sequence ID" value="NZ_CAWPJE010000100.1"/>
</dbReference>
<evidence type="ECO:0000256" key="1">
    <source>
        <dbReference type="SAM" id="MobiDB-lite"/>
    </source>
</evidence>
<keyword evidence="2" id="KW-1133">Transmembrane helix</keyword>
<feature type="region of interest" description="Disordered" evidence="1">
    <location>
        <begin position="1"/>
        <end position="70"/>
    </location>
</feature>
<dbReference type="Proteomes" id="UP000718564">
    <property type="component" value="Unassembled WGS sequence"/>
</dbReference>
<accession>A0ABX1P9P8</accession>
<evidence type="ECO:0000313" key="3">
    <source>
        <dbReference type="EMBL" id="NMG20703.1"/>
    </source>
</evidence>
<name>A0ABX1P9P8_9CYAN</name>
<dbReference type="EMBL" id="QMEB01000110">
    <property type="protein sequence ID" value="NMG20703.1"/>
    <property type="molecule type" value="Genomic_DNA"/>
</dbReference>
<keyword evidence="2" id="KW-0812">Transmembrane</keyword>